<sequence>MLLASPQPGVSLRDVITDTCTSDMMKRGVLDASTGGGAAVGGGSLVSGGVRGPSPITAVQKIAVSTKAAPGSVHLVSQLPEASQQGIVAEDKTGGAEGSHDQAYGDAEVTPSVVSSVLASPDAQPSRERERGCLRKRTEAEQERQAHSLAALGQGLKPSESRGFDPKFNLRLIEHATTTAPADREVSVLLAPSEPCSDGGSEGGTNVDVLEVTLQGKDPMTQAPLYTLTCRGGGTAPGEHSNEKKKERGGGGGMVERALTTLKRVMAPLHVDATPVSRLTSSGTDFRRSRTVGLNSLGSKQEERGRRQGVDTPGLSKSKTGVGAFRGNRSVSLLPEGAGGGGGASFLAPASPCFNISLNGGPMIVDGNSPREPAGAPRFDTDATLIFNNLPDRSQGPRRHKRRLFRLLSGKQPANKHRTNLGAPDFELGGGGSCGSRRSFVSSAGSPPTHATPMEGKNYRIVPAAVPLASVLEGQTRLFRRLGTGPAPATADPMDEGHLRSMKEQEAAGGPLAIQRVRTSFSLASSESYFELPMSPRAHDSGEATCSRRKVLRKEREGELYLMIFNACREMYHRLYHKQCIGGSALLSLNTSLDLSNDFAVGKNLTGFEYEWSVLQSRLHCLQYQRSVYCCFWRNIPSAFLRSLLNSGACQSDLEQLLAFVDVHEELLDKGGRNMELLMGKGLLSNYKQQILSAKRFVLYIRDCYPDSFRFAVCKVAATLLLNLKMKLVKDTASKGLVLEEDKEKLLQILDEQQFRLSRFRPCLILIRPHACFSAVPHQENLGAFAPMGSASRPHSPRGSTPEHEV</sequence>
<feature type="compositionally biased region" description="Basic and acidic residues" evidence="1">
    <location>
        <begin position="125"/>
        <end position="146"/>
    </location>
</feature>
<dbReference type="InParanoid" id="A0A1D3D6L4"/>
<feature type="compositionally biased region" description="Basic and acidic residues" evidence="1">
    <location>
        <begin position="300"/>
        <end position="309"/>
    </location>
</feature>
<feature type="region of interest" description="Disordered" evidence="1">
    <location>
        <begin position="232"/>
        <end position="253"/>
    </location>
</feature>
<keyword evidence="3" id="KW-1185">Reference proteome</keyword>
<feature type="region of interest" description="Disordered" evidence="1">
    <location>
        <begin position="786"/>
        <end position="806"/>
    </location>
</feature>
<feature type="compositionally biased region" description="Basic and acidic residues" evidence="1">
    <location>
        <begin position="240"/>
        <end position="249"/>
    </location>
</feature>
<organism evidence="2 3">
    <name type="scientific">Cyclospora cayetanensis</name>
    <dbReference type="NCBI Taxonomy" id="88456"/>
    <lineage>
        <taxon>Eukaryota</taxon>
        <taxon>Sar</taxon>
        <taxon>Alveolata</taxon>
        <taxon>Apicomplexa</taxon>
        <taxon>Conoidasida</taxon>
        <taxon>Coccidia</taxon>
        <taxon>Eucoccidiorida</taxon>
        <taxon>Eimeriorina</taxon>
        <taxon>Eimeriidae</taxon>
        <taxon>Cyclospora</taxon>
    </lineage>
</organism>
<dbReference type="AlphaFoldDB" id="A0A1D3D6L4"/>
<dbReference type="VEuPathDB" id="ToxoDB:cyc_07110"/>
<reference evidence="2 3" key="1">
    <citation type="journal article" date="2016" name="BMC Genomics">
        <title>Comparative genomics reveals Cyclospora cayetanensis possesses coccidia-like metabolism and invasion components but unique surface antigens.</title>
        <authorList>
            <person name="Liu S."/>
            <person name="Wang L."/>
            <person name="Zheng H."/>
            <person name="Xu Z."/>
            <person name="Roellig D.M."/>
            <person name="Li N."/>
            <person name="Frace M.A."/>
            <person name="Tang K."/>
            <person name="Arrowood M.J."/>
            <person name="Moss D.M."/>
            <person name="Zhang L."/>
            <person name="Feng Y."/>
            <person name="Xiao L."/>
        </authorList>
    </citation>
    <scope>NUCLEOTIDE SEQUENCE [LARGE SCALE GENOMIC DNA]</scope>
    <source>
        <strain evidence="2 3">CHN_HEN01</strain>
    </source>
</reference>
<proteinExistence type="predicted"/>
<evidence type="ECO:0000313" key="2">
    <source>
        <dbReference type="EMBL" id="OEH79091.1"/>
    </source>
</evidence>
<feature type="region of interest" description="Disordered" evidence="1">
    <location>
        <begin position="115"/>
        <end position="160"/>
    </location>
</feature>
<gene>
    <name evidence="2" type="ORF">cyc_07110</name>
</gene>
<dbReference type="EMBL" id="JROU02000502">
    <property type="protein sequence ID" value="OEH79091.1"/>
    <property type="molecule type" value="Genomic_DNA"/>
</dbReference>
<feature type="region of interest" description="Disordered" evidence="1">
    <location>
        <begin position="276"/>
        <end position="323"/>
    </location>
</feature>
<accession>A0A1D3D6L4</accession>
<dbReference type="VEuPathDB" id="ToxoDB:LOC34619458"/>
<comment type="caution">
    <text evidence="2">The sequence shown here is derived from an EMBL/GenBank/DDBJ whole genome shotgun (WGS) entry which is preliminary data.</text>
</comment>
<evidence type="ECO:0000313" key="3">
    <source>
        <dbReference type="Proteomes" id="UP000095192"/>
    </source>
</evidence>
<name>A0A1D3D6L4_9EIME</name>
<dbReference type="Proteomes" id="UP000095192">
    <property type="component" value="Unassembled WGS sequence"/>
</dbReference>
<evidence type="ECO:0000256" key="1">
    <source>
        <dbReference type="SAM" id="MobiDB-lite"/>
    </source>
</evidence>
<protein>
    <submittedName>
        <fullName evidence="2">Na+ h+ exchanger</fullName>
    </submittedName>
</protein>